<evidence type="ECO:0000313" key="1">
    <source>
        <dbReference type="EMBL" id="MBC8430962.1"/>
    </source>
</evidence>
<sequence length="253" mass="29268">MSGHTGKIKYVPGTYAKKRPSTVQLAQRYISEWERRRIKIETQDDKQPMITPTICFSRKIGVGALEIADILAEKIGYRVVDHEIIEHTAKEGKLREKTVAIFDERYPGIRNEFISLLFKEKSLIMNDYAKHLVSVVLSIAGLGSTIFVGRGTHLILPRDRVLAVRFVCSKEFRVKRLDGILNVNQKEAENTLDHIDKEQRAFYKKVFGKKDASPYEFDLVINRDHIMKAEWAANIVEQAFKEKFYEEIDFSEM</sequence>
<keyword evidence="1" id="KW-0808">Transferase</keyword>
<protein>
    <submittedName>
        <fullName evidence="1">Cytidylate kinase-like family protein</fullName>
    </submittedName>
</protein>
<dbReference type="Proteomes" id="UP000605201">
    <property type="component" value="Unassembled WGS sequence"/>
</dbReference>
<accession>A0A8J6P0B8</accession>
<name>A0A8J6P0B8_9BACT</name>
<dbReference type="Gene3D" id="3.40.50.300">
    <property type="entry name" value="P-loop containing nucleotide triphosphate hydrolases"/>
    <property type="match status" value="1"/>
</dbReference>
<dbReference type="GO" id="GO:0016301">
    <property type="term" value="F:kinase activity"/>
    <property type="evidence" value="ECO:0007669"/>
    <property type="project" value="UniProtKB-KW"/>
</dbReference>
<evidence type="ECO:0000313" key="2">
    <source>
        <dbReference type="Proteomes" id="UP000605201"/>
    </source>
</evidence>
<keyword evidence="1" id="KW-0418">Kinase</keyword>
<comment type="caution">
    <text evidence="1">The sequence shown here is derived from an EMBL/GenBank/DDBJ whole genome shotgun (WGS) entry which is preliminary data.</text>
</comment>
<proteinExistence type="predicted"/>
<reference evidence="1 2" key="1">
    <citation type="submission" date="2020-08" db="EMBL/GenBank/DDBJ databases">
        <title>Bridging the membrane lipid divide: bacteria of the FCB group superphylum have the potential to synthesize archaeal ether lipids.</title>
        <authorList>
            <person name="Villanueva L."/>
            <person name="Von Meijenfeldt F.A.B."/>
            <person name="Westbye A.B."/>
            <person name="Yadav S."/>
            <person name="Hopmans E.C."/>
            <person name="Dutilh B.E."/>
            <person name="Sinninghe Damste J.S."/>
        </authorList>
    </citation>
    <scope>NUCLEOTIDE SEQUENCE [LARGE SCALE GENOMIC DNA]</scope>
    <source>
        <strain evidence="1">NIOZ-UU17</strain>
    </source>
</reference>
<dbReference type="EMBL" id="JACNIG010000097">
    <property type="protein sequence ID" value="MBC8430962.1"/>
    <property type="molecule type" value="Genomic_DNA"/>
</dbReference>
<dbReference type="InterPro" id="IPR027417">
    <property type="entry name" value="P-loop_NTPase"/>
</dbReference>
<gene>
    <name evidence="1" type="ORF">H8D96_03485</name>
</gene>
<dbReference type="AlphaFoldDB" id="A0A8J6P0B8"/>
<dbReference type="Pfam" id="PF13189">
    <property type="entry name" value="Cytidylate_kin2"/>
    <property type="match status" value="1"/>
</dbReference>
<organism evidence="1 2">
    <name type="scientific">Candidatus Desulfatibia vada</name>
    <dbReference type="NCBI Taxonomy" id="2841696"/>
    <lineage>
        <taxon>Bacteria</taxon>
        <taxon>Pseudomonadati</taxon>
        <taxon>Thermodesulfobacteriota</taxon>
        <taxon>Desulfobacteria</taxon>
        <taxon>Desulfobacterales</taxon>
        <taxon>Desulfobacterales incertae sedis</taxon>
        <taxon>Candidatus Desulfatibia</taxon>
    </lineage>
</organism>